<organism evidence="2 3">
    <name type="scientific">Shinella granuli</name>
    <dbReference type="NCBI Taxonomy" id="323621"/>
    <lineage>
        <taxon>Bacteria</taxon>
        <taxon>Pseudomonadati</taxon>
        <taxon>Pseudomonadota</taxon>
        <taxon>Alphaproteobacteria</taxon>
        <taxon>Hyphomicrobiales</taxon>
        <taxon>Rhizobiaceae</taxon>
        <taxon>Shinella</taxon>
    </lineage>
</organism>
<feature type="signal peptide" evidence="1">
    <location>
        <begin position="1"/>
        <end position="19"/>
    </location>
</feature>
<name>A0A4R2D180_SHIGR</name>
<keyword evidence="1" id="KW-0732">Signal</keyword>
<proteinExistence type="predicted"/>
<evidence type="ECO:0000313" key="3">
    <source>
        <dbReference type="Proteomes" id="UP000295351"/>
    </source>
</evidence>
<comment type="caution">
    <text evidence="2">The sequence shown here is derived from an EMBL/GenBank/DDBJ whole genome shotgun (WGS) entry which is preliminary data.</text>
</comment>
<protein>
    <submittedName>
        <fullName evidence="2">Uncharacterized protein</fullName>
    </submittedName>
</protein>
<keyword evidence="3" id="KW-1185">Reference proteome</keyword>
<evidence type="ECO:0000256" key="1">
    <source>
        <dbReference type="SAM" id="SignalP"/>
    </source>
</evidence>
<dbReference type="AlphaFoldDB" id="A0A4R2D180"/>
<accession>A0A4R2D180</accession>
<reference evidence="2 3" key="1">
    <citation type="submission" date="2019-03" db="EMBL/GenBank/DDBJ databases">
        <title>Genomic Encyclopedia of Type Strains, Phase IV (KMG-IV): sequencing the most valuable type-strain genomes for metagenomic binning, comparative biology and taxonomic classification.</title>
        <authorList>
            <person name="Goeker M."/>
        </authorList>
    </citation>
    <scope>NUCLEOTIDE SEQUENCE [LARGE SCALE GENOMIC DNA]</scope>
    <source>
        <strain evidence="2 3">DSM 18401</strain>
    </source>
</reference>
<dbReference type="RefSeq" id="WP_133033867.1">
    <property type="nucleotide sequence ID" value="NZ_BAABEI010000012.1"/>
</dbReference>
<dbReference type="Proteomes" id="UP000295351">
    <property type="component" value="Unassembled WGS sequence"/>
</dbReference>
<gene>
    <name evidence="2" type="ORF">EV665_104156</name>
</gene>
<sequence length="75" mass="8223">MRNILVSIAITALSFGASAAPSLAGMMPDAATIRPAGTVELATHYYGHKPKCVWKKVKKYDYYGNLVIKRVKVCH</sequence>
<dbReference type="EMBL" id="SLVX01000004">
    <property type="protein sequence ID" value="TCN46482.1"/>
    <property type="molecule type" value="Genomic_DNA"/>
</dbReference>
<evidence type="ECO:0000313" key="2">
    <source>
        <dbReference type="EMBL" id="TCN46482.1"/>
    </source>
</evidence>
<feature type="chain" id="PRO_5020793708" evidence="1">
    <location>
        <begin position="20"/>
        <end position="75"/>
    </location>
</feature>